<dbReference type="InterPro" id="IPR002156">
    <property type="entry name" value="RNaseH_domain"/>
</dbReference>
<feature type="domain" description="Reverse transcriptase" evidence="1">
    <location>
        <begin position="284"/>
        <end position="491"/>
    </location>
</feature>
<feature type="domain" description="Reverse transcriptase zinc-binding" evidence="3">
    <location>
        <begin position="770"/>
        <end position="862"/>
    </location>
</feature>
<dbReference type="InterPro" id="IPR012337">
    <property type="entry name" value="RNaseH-like_sf"/>
</dbReference>
<evidence type="ECO:0000313" key="5">
    <source>
        <dbReference type="Proteomes" id="UP000467841"/>
    </source>
</evidence>
<reference evidence="4" key="1">
    <citation type="submission" date="2020-01" db="EMBL/GenBank/DDBJ databases">
        <authorList>
            <person name="Mishra B."/>
        </authorList>
    </citation>
    <scope>NUCLEOTIDE SEQUENCE [LARGE SCALE GENOMIC DNA]</scope>
</reference>
<dbReference type="SUPFAM" id="SSF53098">
    <property type="entry name" value="Ribonuclease H-like"/>
    <property type="match status" value="1"/>
</dbReference>
<evidence type="ECO:0000259" key="1">
    <source>
        <dbReference type="Pfam" id="PF00078"/>
    </source>
</evidence>
<name>A0A6D2K102_9BRAS</name>
<dbReference type="CDD" id="cd01650">
    <property type="entry name" value="RT_nLTR_like"/>
    <property type="match status" value="1"/>
</dbReference>
<sequence length="1103" mass="124821">MANSAWIEAYPSGRCEYLHFEGSDHRPIITFFYPTKNKRKGLFRYDRSLRNNEEVKLIVEKAWKTYPNANIDHRISNCRRAIIQWHRQNHRNSQQRIEMKRKELEEAMSSNVSSDNLIFQINKELKESYQAEEEYWRQRSRQMWLSLGDKNSGYFHAATRGRRARNNISVIEDENGSPVYEEESIGKVITSYFADMFTSENGDRAETVNQSLSSKISEETNAKLIQIPTPEEVSAAIFSIHPDKAPGPDGFSASFFHSNWETVGKDIIQEVQLFFTSGILPRARLHPILNELVSENQSAFVPGRAISDNVMITHEILHFLKISKAKKRGAMAIKTDMTKAYDRVEWDFIKLVLERLGFHTKWIGWIMQCVTSVTFQFLINGTAVGFVQPSRGIRQGDPLSPYLFILCSEVLSGLCHKAQANGQITGVRIATRGPQVNHLLFADDTMFFCKSNEKTCAALKEVLRKYEEASGQKISCQKSVITFSKQTPEYVKRRVKRDLGINQEGGQGKYLGLPEAFGRKKKDLFNAVVDRIRQRAISWSSKQLSCAGKLVMLKSVLSSMPTYSMSCFKLPVKLCQRIQSVLTCFWWDANDGKRKMCWIAWDKLTLGKREGGLGLRDIQSFNDALLSKLSWRILSNQQCLLAKILKGKYFPNTSFLECEASEGSHGWKGITIGRDLLKEKLGRVIGNGKATCVWDDPWLSTKEPRRPMGPAPELAKNLKVADLMLASGEWNEEKISEILPLHREEILCIVPGSFDKEDKLAWLPQDSGEYSVKSGYYTARARKFPDNLPTTTTEFNWITEVWDGNFAPKLKIFLWKAVQGALPVGDNLAIRGMTFQAACIHCGRPESTLHMLFHCNLAQEVWSMAPFRNQISSGGIMNLKAGIKVLNVLISLPPMGLRTGTLAPWIMWSIWMSRNNRIFNNRTASAQETLDLALIRAREWQEAQEKPITGKLKSRSTRAPIPPRFIRCQTDGAWNELEKSGGMAWTFHHSNNQLITQRAIARRNIASPLIAEGLAIRNALVHALDLGFTSLHVASDSQQIIKAINSGGQTSEVFGILQDITHLALSFTEIVFVSISRENNVVADVLAKHSLRDFLVVAGLNRS</sequence>
<dbReference type="InterPro" id="IPR044730">
    <property type="entry name" value="RNase_H-like_dom_plant"/>
</dbReference>
<dbReference type="EMBL" id="CACVBM020001329">
    <property type="protein sequence ID" value="CAA7045734.1"/>
    <property type="molecule type" value="Genomic_DNA"/>
</dbReference>
<dbReference type="CDD" id="cd06222">
    <property type="entry name" value="RNase_H_like"/>
    <property type="match status" value="1"/>
</dbReference>
<dbReference type="AlphaFoldDB" id="A0A6D2K102"/>
<dbReference type="InterPro" id="IPR026960">
    <property type="entry name" value="RVT-Znf"/>
</dbReference>
<protein>
    <submittedName>
        <fullName evidence="4">Uncharacterized protein</fullName>
    </submittedName>
</protein>
<organism evidence="4 5">
    <name type="scientific">Microthlaspi erraticum</name>
    <dbReference type="NCBI Taxonomy" id="1685480"/>
    <lineage>
        <taxon>Eukaryota</taxon>
        <taxon>Viridiplantae</taxon>
        <taxon>Streptophyta</taxon>
        <taxon>Embryophyta</taxon>
        <taxon>Tracheophyta</taxon>
        <taxon>Spermatophyta</taxon>
        <taxon>Magnoliopsida</taxon>
        <taxon>eudicotyledons</taxon>
        <taxon>Gunneridae</taxon>
        <taxon>Pentapetalae</taxon>
        <taxon>rosids</taxon>
        <taxon>malvids</taxon>
        <taxon>Brassicales</taxon>
        <taxon>Brassicaceae</taxon>
        <taxon>Coluteocarpeae</taxon>
        <taxon>Microthlaspi</taxon>
    </lineage>
</organism>
<dbReference type="Proteomes" id="UP000467841">
    <property type="component" value="Unassembled WGS sequence"/>
</dbReference>
<dbReference type="InterPro" id="IPR036397">
    <property type="entry name" value="RNaseH_sf"/>
</dbReference>
<dbReference type="Pfam" id="PF00078">
    <property type="entry name" value="RVT_1"/>
    <property type="match status" value="1"/>
</dbReference>
<keyword evidence="5" id="KW-1185">Reference proteome</keyword>
<evidence type="ECO:0000259" key="3">
    <source>
        <dbReference type="Pfam" id="PF13966"/>
    </source>
</evidence>
<dbReference type="OrthoDB" id="1108114at2759"/>
<comment type="caution">
    <text evidence="4">The sequence shown here is derived from an EMBL/GenBank/DDBJ whole genome shotgun (WGS) entry which is preliminary data.</text>
</comment>
<dbReference type="InterPro" id="IPR043502">
    <property type="entry name" value="DNA/RNA_pol_sf"/>
</dbReference>
<dbReference type="GO" id="GO:0004523">
    <property type="term" value="F:RNA-DNA hybrid ribonuclease activity"/>
    <property type="evidence" value="ECO:0007669"/>
    <property type="project" value="InterPro"/>
</dbReference>
<dbReference type="SUPFAM" id="SSF56672">
    <property type="entry name" value="DNA/RNA polymerases"/>
    <property type="match status" value="1"/>
</dbReference>
<proteinExistence type="predicted"/>
<feature type="domain" description="RNase H type-1" evidence="2">
    <location>
        <begin position="970"/>
        <end position="1089"/>
    </location>
</feature>
<gene>
    <name evidence="4" type="ORF">MERR_LOCUS32969</name>
</gene>
<dbReference type="GO" id="GO:0003676">
    <property type="term" value="F:nucleic acid binding"/>
    <property type="evidence" value="ECO:0007669"/>
    <property type="project" value="InterPro"/>
</dbReference>
<evidence type="ECO:0000259" key="2">
    <source>
        <dbReference type="Pfam" id="PF13456"/>
    </source>
</evidence>
<dbReference type="InterPro" id="IPR000477">
    <property type="entry name" value="RT_dom"/>
</dbReference>
<dbReference type="Pfam" id="PF13966">
    <property type="entry name" value="zf-RVT"/>
    <property type="match status" value="1"/>
</dbReference>
<dbReference type="PANTHER" id="PTHR33116:SF86">
    <property type="entry name" value="REVERSE TRANSCRIPTASE DOMAIN-CONTAINING PROTEIN"/>
    <property type="match status" value="1"/>
</dbReference>
<evidence type="ECO:0000313" key="4">
    <source>
        <dbReference type="EMBL" id="CAA7045734.1"/>
    </source>
</evidence>
<dbReference type="Gene3D" id="3.30.420.10">
    <property type="entry name" value="Ribonuclease H-like superfamily/Ribonuclease H"/>
    <property type="match status" value="1"/>
</dbReference>
<dbReference type="PANTHER" id="PTHR33116">
    <property type="entry name" value="REVERSE TRANSCRIPTASE ZINC-BINDING DOMAIN-CONTAINING PROTEIN-RELATED-RELATED"/>
    <property type="match status" value="1"/>
</dbReference>
<accession>A0A6D2K102</accession>
<dbReference type="Pfam" id="PF13456">
    <property type="entry name" value="RVT_3"/>
    <property type="match status" value="1"/>
</dbReference>